<protein>
    <submittedName>
        <fullName evidence="1">Transcriptional regulator</fullName>
    </submittedName>
</protein>
<sequence length="121" mass="13572">MKEADVGSCGEGFAGGQRQWTFLNNHAHVLLCLARNPGMVLREVALKVGITERATQKIIKDLVDSQVLERYRVGRCNSYRINLDLPLRHPLEQQHTVGQLLSMMLSAEEMGRARSRGKAKT</sequence>
<dbReference type="Gene3D" id="1.10.10.10">
    <property type="entry name" value="Winged helix-like DNA-binding domain superfamily/Winged helix DNA-binding domain"/>
    <property type="match status" value="1"/>
</dbReference>
<dbReference type="Pfam" id="PF13412">
    <property type="entry name" value="HTH_24"/>
    <property type="match status" value="1"/>
</dbReference>
<accession>A0A1L3GD21</accession>
<proteinExistence type="predicted"/>
<keyword evidence="2" id="KW-1185">Reference proteome</keyword>
<dbReference type="Proteomes" id="UP000182264">
    <property type="component" value="Chromosome"/>
</dbReference>
<dbReference type="EMBL" id="CP015518">
    <property type="protein sequence ID" value="APG23842.1"/>
    <property type="molecule type" value="Genomic_DNA"/>
</dbReference>
<gene>
    <name evidence="1" type="ORF">A7E75_01495</name>
</gene>
<name>A0A1L3GD21_SYNAC</name>
<dbReference type="InterPro" id="IPR036390">
    <property type="entry name" value="WH_DNA-bd_sf"/>
</dbReference>
<evidence type="ECO:0000313" key="1">
    <source>
        <dbReference type="EMBL" id="APG23842.1"/>
    </source>
</evidence>
<evidence type="ECO:0000313" key="2">
    <source>
        <dbReference type="Proteomes" id="UP000182264"/>
    </source>
</evidence>
<reference evidence="1 2" key="1">
    <citation type="journal article" date="2017" name="Genome Announc.">
        <title>Complete Genome Sequences of Two Acetylene-Fermenting Pelobacter acetylenicus Strains.</title>
        <authorList>
            <person name="Sutton J.M."/>
            <person name="Baesman S.M."/>
            <person name="Fierst J.L."/>
            <person name="Poret-Peterson A.T."/>
            <person name="Oremland R.S."/>
            <person name="Dunlap D.S."/>
            <person name="Akob D.M."/>
        </authorList>
    </citation>
    <scope>NUCLEOTIDE SEQUENCE [LARGE SCALE GENOMIC DNA]</scope>
    <source>
        <strain evidence="1 2">DSM 3247</strain>
    </source>
</reference>
<dbReference type="InterPro" id="IPR036388">
    <property type="entry name" value="WH-like_DNA-bd_sf"/>
</dbReference>
<dbReference type="AlphaFoldDB" id="A0A1L3GD21"/>
<dbReference type="KEGG" id="pace:A6070_10110"/>
<organism evidence="1 2">
    <name type="scientific">Syntrophotalea acetylenica</name>
    <name type="common">Pelobacter acetylenicus</name>
    <dbReference type="NCBI Taxonomy" id="29542"/>
    <lineage>
        <taxon>Bacteria</taxon>
        <taxon>Pseudomonadati</taxon>
        <taxon>Thermodesulfobacteriota</taxon>
        <taxon>Desulfuromonadia</taxon>
        <taxon>Desulfuromonadales</taxon>
        <taxon>Syntrophotaleaceae</taxon>
        <taxon>Syntrophotalea</taxon>
    </lineage>
</organism>
<dbReference type="SUPFAM" id="SSF46785">
    <property type="entry name" value="Winged helix' DNA-binding domain"/>
    <property type="match status" value="1"/>
</dbReference>
<dbReference type="OrthoDB" id="371140at2"/>